<dbReference type="Proteomes" id="UP000317365">
    <property type="component" value="Chromosome"/>
</dbReference>
<dbReference type="EMBL" id="CP036282">
    <property type="protein sequence ID" value="QDL52899.1"/>
    <property type="molecule type" value="Genomic_DNA"/>
</dbReference>
<sequence>MNTYFSRALARIAVPVSLALAVGTAYAQTTEIASVPLVGVSTGGASPNIMLMLDTSNSMSWTHMPDQLEVVGAKQSIGYKSSECNSLYYNRNRTYTVPKDAANAAMPTPSFTSAPYSYFIDPSITVNLSTSFRAHDEKTVQNVVTAVADPAQPAYYYYFVPTSSPPAYTYNTAPCNVTDTSAASVSSTGGTWRRVLVGPTSGPTGRADERQNFAIWYTYYRTRINLAKSSIGLAFQSLSNTYRVGFLTVNPTLDTNGSATTSVQSSRYQPLADFNSAQRTLWYNKFYGQVPAGSSPAREGLARVGRHFAGKTDGINAGMNTDPVQYACQKNFTIMTTDGYWNVAAEKGGLAGGPTTIDGTASVGNRDGGANYPRTADTDSAGLVPAGVFDGTLLQLPYTKTASVTTTFSYPSCNLTVPGYRTTTVKRTVTPKVLTQVTSATNNSTQAQSRTVSFRQSSYKVTKQTLQYVIPTQTQSTTQNVWYNPALEVSQPVRDCSGLTNCGPSALTKTVAVPSGSCIAQEPVAPNFIRVVCSGATSVVQSSPCTVGVNGCQVNTITAPTFVAGNTCTASNSGSPNYHITTCTTNAPGTGTPSTTASSPVVTTVNACTQSFAASGNLTCADAPGFPTAWTNAASCTAGAINATTSTECRNVGSCNPALPGAQCGGTVVTNPSSCTYTGGGPTVAGNVTSTCDYPSNLSVVTPAVDPTTCVSGNTNNAGPPANYSKTLCESIPSAVTPGACIAAPATLANNWVATTCANATVTGWYSSSQSTTNTTFTYDNGTVVDQTPVVGPAVSTSSCKALPSPTPVPPPKVEYLAPVYVPYSATGGSSNSLADVAQYYYATDLRPGMPNIVPPTGFGPLDDRATWQHMSTYVVGLGVSGTLPYKPDYATSNTGSFADIRALNKSWPVWPDPTINYSGNDALWNSPKSIDDFWHTAVNGRGKYFSATDPDSVVSGIQSALQAINASTGSSSANTISDQINITKTGLNFGSLYKTVEWVGDLRAFDSSDLSTVLWSAQQKLNAQTQNACDDRKIYVRDTSAVNKLGPFTLATKNCTTGAVSSDLNSALQGLLGGATSLSQYATMTTSPAAVDQKAQATVASLVNYLRGQRQSEGFAVGVSGKLYRSRTNVLGDIVNSKPQFVGAPYFEYADDGYYTFKSNNANRQNMIYVGANDGMLHAFYAPPSSADSIQLAKQGKEAWAYIPTKVISNLSRLADVGYASNHRFYVDGTPRVGDVKFADGTWHTILVGGLGAGGKGYYALDITNPESPRSLWELDDSNCARSGCSIGFTFGQPVIGKMADGTWAVFLTSGYNNSTGQAALFVVNAETGESIKTINAGTADATKPLGLTPISGWTERPNVDQTIARVYGGDLYGNMWRFNINDETTDSVYKIGVAKDTDGNVQPITMPPELGKVGVDAYAYYGTGRLIGSSDFANTQQQTVYAIRDSLSSTNVTTSLRSLLTPYVTTDDLSIKCVGTCGSVSSNGFLVDLAGSGEKVITPLALIGKTLVIISTQPQDNTCGSGGTSKAYFANSTNGLPVGPGYDFQTPVVGVIYLNSSDGSVIAQVKVPQASTGDSLQPTTTPTGSVKEVVVPTPNLPPGNTRASWREITAK</sequence>
<feature type="domain" description="PilY1 beta-propeller" evidence="5">
    <location>
        <begin position="1132"/>
        <end position="1458"/>
    </location>
</feature>
<reference evidence="7" key="2">
    <citation type="journal article" date="2020" name="Int. J. Syst. Evol. Microbiol.">
        <title>Genomic insights into a novel species Rhodoferax aquaticus sp. nov., isolated from freshwater.</title>
        <authorList>
            <person name="Li T."/>
            <person name="Zhuo Y."/>
            <person name="Jin C.Z."/>
            <person name="Wu X."/>
            <person name="Ko S.R."/>
            <person name="Jin F.J."/>
            <person name="Ahn C.Y."/>
            <person name="Oh H.M."/>
            <person name="Lee H.G."/>
            <person name="Jin L."/>
        </authorList>
    </citation>
    <scope>NUCLEOTIDE SEQUENCE [LARGE SCALE GENOMIC DNA]</scope>
    <source>
        <strain evidence="7">Gr-4</strain>
    </source>
</reference>
<evidence type="ECO:0000313" key="6">
    <source>
        <dbReference type="EMBL" id="QDL52899.1"/>
    </source>
</evidence>
<evidence type="ECO:0000313" key="7">
    <source>
        <dbReference type="Proteomes" id="UP000317365"/>
    </source>
</evidence>
<reference evidence="7" key="1">
    <citation type="submission" date="2019-02" db="EMBL/GenBank/DDBJ databases">
        <title>Complete genome sequence of Rhodoferax sp. Gr-4.</title>
        <authorList>
            <person name="Jin L."/>
        </authorList>
    </citation>
    <scope>NUCLEOTIDE SEQUENCE [LARGE SCALE GENOMIC DNA]</scope>
    <source>
        <strain evidence="7">Gr-4</strain>
    </source>
</reference>
<evidence type="ECO:0000256" key="4">
    <source>
        <dbReference type="SAM" id="SignalP"/>
    </source>
</evidence>
<protein>
    <recommendedName>
        <fullName evidence="5">PilY1 beta-propeller domain-containing protein</fullName>
    </recommendedName>
</protein>
<keyword evidence="7" id="KW-1185">Reference proteome</keyword>
<keyword evidence="4" id="KW-0732">Signal</keyword>
<dbReference type="Pfam" id="PF05567">
    <property type="entry name" value="T4P_PilY1"/>
    <property type="match status" value="1"/>
</dbReference>
<feature type="chain" id="PRO_5021795033" description="PilY1 beta-propeller domain-containing protein" evidence="4">
    <location>
        <begin position="28"/>
        <end position="1613"/>
    </location>
</feature>
<feature type="signal peptide" evidence="4">
    <location>
        <begin position="1"/>
        <end position="27"/>
    </location>
</feature>
<keyword evidence="2" id="KW-0106">Calcium</keyword>
<feature type="region of interest" description="Disordered" evidence="3">
    <location>
        <begin position="1571"/>
        <end position="1613"/>
    </location>
</feature>
<evidence type="ECO:0000256" key="2">
    <source>
        <dbReference type="ARBA" id="ARBA00022837"/>
    </source>
</evidence>
<evidence type="ECO:0000259" key="5">
    <source>
        <dbReference type="Pfam" id="PF05567"/>
    </source>
</evidence>
<feature type="compositionally biased region" description="Polar residues" evidence="3">
    <location>
        <begin position="1571"/>
        <end position="1586"/>
    </location>
</feature>
<gene>
    <name evidence="6" type="ORF">EXZ61_01200</name>
</gene>
<evidence type="ECO:0000256" key="3">
    <source>
        <dbReference type="SAM" id="MobiDB-lite"/>
    </source>
</evidence>
<dbReference type="KEGG" id="rhg:EXZ61_01200"/>
<keyword evidence="1" id="KW-0479">Metal-binding</keyword>
<dbReference type="InterPro" id="IPR008707">
    <property type="entry name" value="B-propeller_PilY1"/>
</dbReference>
<proteinExistence type="predicted"/>
<evidence type="ECO:0000256" key="1">
    <source>
        <dbReference type="ARBA" id="ARBA00022723"/>
    </source>
</evidence>
<name>A0A515EJX6_9BURK</name>
<accession>A0A515EJX6</accession>
<organism evidence="6 7">
    <name type="scientific">Rhodoferax aquaticus</name>
    <dbReference type="NCBI Taxonomy" id="2527691"/>
    <lineage>
        <taxon>Bacteria</taxon>
        <taxon>Pseudomonadati</taxon>
        <taxon>Pseudomonadota</taxon>
        <taxon>Betaproteobacteria</taxon>
        <taxon>Burkholderiales</taxon>
        <taxon>Comamonadaceae</taxon>
        <taxon>Rhodoferax</taxon>
    </lineage>
</organism>
<dbReference type="GO" id="GO:0046872">
    <property type="term" value="F:metal ion binding"/>
    <property type="evidence" value="ECO:0007669"/>
    <property type="project" value="UniProtKB-KW"/>
</dbReference>